<dbReference type="OrthoDB" id="1703439at2759"/>
<organism evidence="11 12">
    <name type="scientific">Genlisea aurea</name>
    <dbReference type="NCBI Taxonomy" id="192259"/>
    <lineage>
        <taxon>Eukaryota</taxon>
        <taxon>Viridiplantae</taxon>
        <taxon>Streptophyta</taxon>
        <taxon>Embryophyta</taxon>
        <taxon>Tracheophyta</taxon>
        <taxon>Spermatophyta</taxon>
        <taxon>Magnoliopsida</taxon>
        <taxon>eudicotyledons</taxon>
        <taxon>Gunneridae</taxon>
        <taxon>Pentapetalae</taxon>
        <taxon>asterids</taxon>
        <taxon>lamiids</taxon>
        <taxon>Lamiales</taxon>
        <taxon>Lentibulariaceae</taxon>
        <taxon>Genlisea</taxon>
    </lineage>
</organism>
<evidence type="ECO:0000256" key="7">
    <source>
        <dbReference type="ARBA" id="ARBA00023054"/>
    </source>
</evidence>
<comment type="similarity">
    <text evidence="9">Belongs to the plant Proton pump-interactor protein family.</text>
</comment>
<dbReference type="GO" id="GO:0005886">
    <property type="term" value="C:plasma membrane"/>
    <property type="evidence" value="ECO:0007669"/>
    <property type="project" value="UniProtKB-SubCell"/>
</dbReference>
<evidence type="ECO:0000256" key="4">
    <source>
        <dbReference type="ARBA" id="ARBA00022692"/>
    </source>
</evidence>
<feature type="compositionally biased region" description="Basic and acidic residues" evidence="10">
    <location>
        <begin position="132"/>
        <end position="192"/>
    </location>
</feature>
<keyword evidence="5" id="KW-0256">Endoplasmic reticulum</keyword>
<keyword evidence="8" id="KW-0472">Membrane</keyword>
<proteinExistence type="inferred from homology"/>
<evidence type="ECO:0000256" key="6">
    <source>
        <dbReference type="ARBA" id="ARBA00022989"/>
    </source>
</evidence>
<evidence type="ECO:0000256" key="3">
    <source>
        <dbReference type="ARBA" id="ARBA00022475"/>
    </source>
</evidence>
<dbReference type="Proteomes" id="UP000015453">
    <property type="component" value="Unassembled WGS sequence"/>
</dbReference>
<evidence type="ECO:0000256" key="2">
    <source>
        <dbReference type="ARBA" id="ARBA00004389"/>
    </source>
</evidence>
<evidence type="ECO:0000256" key="1">
    <source>
        <dbReference type="ARBA" id="ARBA00004162"/>
    </source>
</evidence>
<reference evidence="11 12" key="1">
    <citation type="journal article" date="2013" name="BMC Genomics">
        <title>The miniature genome of a carnivorous plant Genlisea aurea contains a low number of genes and short non-coding sequences.</title>
        <authorList>
            <person name="Leushkin E.V."/>
            <person name="Sutormin R.A."/>
            <person name="Nabieva E.R."/>
            <person name="Penin A.A."/>
            <person name="Kondrashov A.S."/>
            <person name="Logacheva M.D."/>
        </authorList>
    </citation>
    <scope>NUCLEOTIDE SEQUENCE [LARGE SCALE GENOMIC DNA]</scope>
</reference>
<sequence length="210" mass="24132">VKNFMEIWNTNEEFRREYVRLNSRSTVRRFGNLDSRSLGPDEKPVVFPSFSAAPKPVISSDQGPLNSTPSSSSHQEAARAATAESTKMESAGEISRPRPPPPVRGNTTEATATITCIINEVVLHEEVEAQRKAEETRKEEAEGKLKEQKRSEELEKAKEARERKKKQLEKLQIREKLKTQKEAEHKEKEREKRQRKKERKKAHESSENNT</sequence>
<feature type="compositionally biased region" description="Basic and acidic residues" evidence="10">
    <location>
        <begin position="201"/>
        <end position="210"/>
    </location>
</feature>
<evidence type="ECO:0000256" key="5">
    <source>
        <dbReference type="ARBA" id="ARBA00022824"/>
    </source>
</evidence>
<keyword evidence="4" id="KW-0812">Transmembrane</keyword>
<keyword evidence="7" id="KW-0175">Coiled coil</keyword>
<dbReference type="EMBL" id="AUSU01004005">
    <property type="protein sequence ID" value="EPS65840.1"/>
    <property type="molecule type" value="Genomic_DNA"/>
</dbReference>
<comment type="subcellular location">
    <subcellularLocation>
        <location evidence="1">Cell membrane</location>
        <topology evidence="1">Single-pass membrane protein</topology>
    </subcellularLocation>
    <subcellularLocation>
        <location evidence="2">Endoplasmic reticulum membrane</location>
        <topology evidence="2">Single-pass membrane protein</topology>
    </subcellularLocation>
</comment>
<keyword evidence="3" id="KW-1003">Cell membrane</keyword>
<feature type="compositionally biased region" description="Polar residues" evidence="10">
    <location>
        <begin position="59"/>
        <end position="75"/>
    </location>
</feature>
<evidence type="ECO:0000256" key="9">
    <source>
        <dbReference type="ARBA" id="ARBA00038080"/>
    </source>
</evidence>
<evidence type="ECO:0000313" key="11">
    <source>
        <dbReference type="EMBL" id="EPS65840.1"/>
    </source>
</evidence>
<evidence type="ECO:0000313" key="12">
    <source>
        <dbReference type="Proteomes" id="UP000015453"/>
    </source>
</evidence>
<feature type="region of interest" description="Disordered" evidence="10">
    <location>
        <begin position="132"/>
        <end position="210"/>
    </location>
</feature>
<feature type="non-terminal residue" evidence="11">
    <location>
        <position position="1"/>
    </location>
</feature>
<comment type="caution">
    <text evidence="11">The sequence shown here is derived from an EMBL/GenBank/DDBJ whole genome shotgun (WGS) entry which is preliminary data.</text>
</comment>
<evidence type="ECO:0000256" key="8">
    <source>
        <dbReference type="ARBA" id="ARBA00023136"/>
    </source>
</evidence>
<dbReference type="PANTHER" id="PTHR32219:SF3">
    <property type="entry name" value="CALPONIN-LIKE DOMAIN PROTEIN"/>
    <property type="match status" value="1"/>
</dbReference>
<dbReference type="AlphaFoldDB" id="S8CGC6"/>
<dbReference type="GO" id="GO:0005789">
    <property type="term" value="C:endoplasmic reticulum membrane"/>
    <property type="evidence" value="ECO:0007669"/>
    <property type="project" value="UniProtKB-SubCell"/>
</dbReference>
<dbReference type="PANTHER" id="PTHR32219">
    <property type="entry name" value="RNA-BINDING PROTEIN YLMH-RELATED"/>
    <property type="match status" value="1"/>
</dbReference>
<keyword evidence="6" id="KW-1133">Transmembrane helix</keyword>
<name>S8CGC6_9LAMI</name>
<evidence type="ECO:0000256" key="10">
    <source>
        <dbReference type="SAM" id="MobiDB-lite"/>
    </source>
</evidence>
<feature type="region of interest" description="Disordered" evidence="10">
    <location>
        <begin position="31"/>
        <end position="107"/>
    </location>
</feature>
<feature type="non-terminal residue" evidence="11">
    <location>
        <position position="210"/>
    </location>
</feature>
<gene>
    <name evidence="11" type="ORF">M569_08938</name>
</gene>
<dbReference type="InterPro" id="IPR055282">
    <property type="entry name" value="PPI1-4"/>
</dbReference>
<keyword evidence="12" id="KW-1185">Reference proteome</keyword>
<accession>S8CGC6</accession>
<protein>
    <submittedName>
        <fullName evidence="11">Uncharacterized protein</fullName>
    </submittedName>
</protein>